<dbReference type="InterPro" id="IPR044066">
    <property type="entry name" value="TRIAD_supradom"/>
</dbReference>
<dbReference type="CDD" id="cd20353">
    <property type="entry name" value="Rcat_RBR_RNF216"/>
    <property type="match status" value="1"/>
</dbReference>
<dbReference type="PROSITE" id="PS51873">
    <property type="entry name" value="TRIAD"/>
    <property type="match status" value="1"/>
</dbReference>
<keyword evidence="5" id="KW-0863">Zinc-finger</keyword>
<dbReference type="CDD" id="cd20339">
    <property type="entry name" value="BRcat_RBR_RNF216"/>
    <property type="match status" value="1"/>
</dbReference>
<comment type="caution">
    <text evidence="10">The sequence shown here is derived from an EMBL/GenBank/DDBJ whole genome shotgun (WGS) entry which is preliminary data.</text>
</comment>
<keyword evidence="2" id="KW-0808">Transferase</keyword>
<gene>
    <name evidence="10" type="ORF">OXX778_LOCUS5816</name>
</gene>
<organism evidence="10 11">
    <name type="scientific">Brachionus calyciflorus</name>
    <dbReference type="NCBI Taxonomy" id="104777"/>
    <lineage>
        <taxon>Eukaryota</taxon>
        <taxon>Metazoa</taxon>
        <taxon>Spiralia</taxon>
        <taxon>Gnathifera</taxon>
        <taxon>Rotifera</taxon>
        <taxon>Eurotatoria</taxon>
        <taxon>Monogononta</taxon>
        <taxon>Pseudotrocha</taxon>
        <taxon>Ploima</taxon>
        <taxon>Brachionidae</taxon>
        <taxon>Brachionus</taxon>
    </lineage>
</organism>
<evidence type="ECO:0000256" key="4">
    <source>
        <dbReference type="ARBA" id="ARBA00022737"/>
    </source>
</evidence>
<dbReference type="PANTHER" id="PTHR22770:SF47">
    <property type="entry name" value="E3 UBIQUITIN-PROTEIN LIGASE RNF216"/>
    <property type="match status" value="1"/>
</dbReference>
<keyword evidence="11" id="KW-1185">Reference proteome</keyword>
<evidence type="ECO:0000259" key="9">
    <source>
        <dbReference type="PROSITE" id="PS51873"/>
    </source>
</evidence>
<feature type="domain" description="RING-type" evidence="9">
    <location>
        <begin position="323"/>
        <end position="534"/>
    </location>
</feature>
<keyword evidence="8" id="KW-0175">Coiled coil</keyword>
<dbReference type="PANTHER" id="PTHR22770">
    <property type="entry name" value="UBIQUITIN CONJUGATING ENZYME 7 INTERACTING PROTEIN-RELATED"/>
    <property type="match status" value="1"/>
</dbReference>
<evidence type="ECO:0000313" key="10">
    <source>
        <dbReference type="EMBL" id="CAF0787945.1"/>
    </source>
</evidence>
<dbReference type="AlphaFoldDB" id="A0A813S0V1"/>
<dbReference type="EMBL" id="CAJNOC010000654">
    <property type="protein sequence ID" value="CAF0787945.1"/>
    <property type="molecule type" value="Genomic_DNA"/>
</dbReference>
<proteinExistence type="predicted"/>
<name>A0A813S0V1_9BILA</name>
<reference evidence="10" key="1">
    <citation type="submission" date="2021-02" db="EMBL/GenBank/DDBJ databases">
        <authorList>
            <person name="Nowell W R."/>
        </authorList>
    </citation>
    <scope>NUCLEOTIDE SEQUENCE</scope>
    <source>
        <strain evidence="10">Ploen Becks lab</strain>
    </source>
</reference>
<dbReference type="InterPro" id="IPR047546">
    <property type="entry name" value="Rcat_RBR_RNF216"/>
</dbReference>
<evidence type="ECO:0000256" key="8">
    <source>
        <dbReference type="SAM" id="Coils"/>
    </source>
</evidence>
<dbReference type="Gene3D" id="3.30.40.10">
    <property type="entry name" value="Zinc/RING finger domain, C3HC4 (zinc finger)"/>
    <property type="match status" value="1"/>
</dbReference>
<dbReference type="GO" id="GO:0016740">
    <property type="term" value="F:transferase activity"/>
    <property type="evidence" value="ECO:0007669"/>
    <property type="project" value="UniProtKB-KW"/>
</dbReference>
<accession>A0A813S0V1</accession>
<feature type="coiled-coil region" evidence="8">
    <location>
        <begin position="620"/>
        <end position="651"/>
    </location>
</feature>
<dbReference type="InterPro" id="IPR051628">
    <property type="entry name" value="LUBAC_E3_Ligases"/>
</dbReference>
<dbReference type="InterPro" id="IPR013083">
    <property type="entry name" value="Znf_RING/FYVE/PHD"/>
</dbReference>
<keyword evidence="7" id="KW-0862">Zinc</keyword>
<evidence type="ECO:0000256" key="7">
    <source>
        <dbReference type="ARBA" id="ARBA00022833"/>
    </source>
</evidence>
<sequence>MAQIRPKRSLSIEIIDNPSDQSNDSNKHIFPQIDVVRIRQELLKNLNNPNALNLTMDDLLNFQNKHNDLVELEPMDIEINLDELDLGEISSIIPDCDPNFIREQLKNVPLKTPNRVAIIVNTILEAKSYPKLKDALGKQAKKNKLESCLNLDLNIEDFLKAYPNPIEYFINNKKNPSDCYKNHCRTYLLNKYRHLTTECIEKTLVQNSFNFTLTYRQLSDAYDGREDQLKQRSNFGIGDFNNNNNNNNNNNKRITNIIKFQRRNKVYYFQNVPRDERVYPDSIDETFFKELWFIKNETLVRQYLTSKESNRKQRFEKAKQQNALIECQCCFDNEFLPEDIIQCESNHQFCTACIKKYVETNIGDSKYKFKCFGEKCDLEIPMRVIKSILEPNIYEKLMKKIQNEEIKNANLPGLEFCPHCNYAAIIENPDERVFYCQDPDCMKETCRKCNEPNHLPLRCDEIEKKHEVDMRTWIENRVNESMIRVCYKCGKRFYKEEGCNMMHCVCGAATCYVCRQPIKDYSHFAQPVNPNPTGEKIPNKVCPQFSDVHELHRTEMEEAYKKATEEFYTLHPDKKDIKLKHDPKIYLDELAKSKKNKTSYNNIHIVQPGAFNPNLLINNFELARQQIQQIQQNAQRAIEQNRLINQQLQAQIIRLDPQNNQARTQRTTKTIVFFTRFILNINFVSKS</sequence>
<dbReference type="InterPro" id="IPR047545">
    <property type="entry name" value="BRcat_RBR_RNF216"/>
</dbReference>
<dbReference type="GO" id="GO:0008270">
    <property type="term" value="F:zinc ion binding"/>
    <property type="evidence" value="ECO:0007669"/>
    <property type="project" value="UniProtKB-KW"/>
</dbReference>
<evidence type="ECO:0000256" key="3">
    <source>
        <dbReference type="ARBA" id="ARBA00022723"/>
    </source>
</evidence>
<evidence type="ECO:0000256" key="5">
    <source>
        <dbReference type="ARBA" id="ARBA00022771"/>
    </source>
</evidence>
<evidence type="ECO:0000256" key="1">
    <source>
        <dbReference type="ARBA" id="ARBA00004906"/>
    </source>
</evidence>
<dbReference type="Gene3D" id="1.20.120.1750">
    <property type="match status" value="1"/>
</dbReference>
<evidence type="ECO:0000313" key="11">
    <source>
        <dbReference type="Proteomes" id="UP000663879"/>
    </source>
</evidence>
<evidence type="ECO:0000256" key="2">
    <source>
        <dbReference type="ARBA" id="ARBA00022679"/>
    </source>
</evidence>
<comment type="pathway">
    <text evidence="1">Protein modification; protein ubiquitination.</text>
</comment>
<keyword evidence="6" id="KW-0833">Ubl conjugation pathway</keyword>
<evidence type="ECO:0000256" key="6">
    <source>
        <dbReference type="ARBA" id="ARBA00022786"/>
    </source>
</evidence>
<dbReference type="Pfam" id="PF26200">
    <property type="entry name" value="Rcat_RNF216"/>
    <property type="match status" value="1"/>
</dbReference>
<dbReference type="OrthoDB" id="10009520at2759"/>
<protein>
    <recommendedName>
        <fullName evidence="9">RING-type domain-containing protein</fullName>
    </recommendedName>
</protein>
<keyword evidence="4" id="KW-0677">Repeat</keyword>
<dbReference type="SUPFAM" id="SSF57850">
    <property type="entry name" value="RING/U-box"/>
    <property type="match status" value="3"/>
</dbReference>
<keyword evidence="3" id="KW-0479">Metal-binding</keyword>
<dbReference type="Proteomes" id="UP000663879">
    <property type="component" value="Unassembled WGS sequence"/>
</dbReference>